<feature type="compositionally biased region" description="Pro residues" evidence="1">
    <location>
        <begin position="49"/>
        <end position="58"/>
    </location>
</feature>
<dbReference type="Proteomes" id="UP001190700">
    <property type="component" value="Unassembled WGS sequence"/>
</dbReference>
<name>A0AAE0FEU7_9CHLO</name>
<feature type="compositionally biased region" description="Polar residues" evidence="1">
    <location>
        <begin position="1"/>
        <end position="28"/>
    </location>
</feature>
<dbReference type="AlphaFoldDB" id="A0AAE0FEU7"/>
<reference evidence="2 3" key="1">
    <citation type="journal article" date="2015" name="Genome Biol. Evol.">
        <title>Comparative Genomics of a Bacterivorous Green Alga Reveals Evolutionary Causalities and Consequences of Phago-Mixotrophic Mode of Nutrition.</title>
        <authorList>
            <person name="Burns J.A."/>
            <person name="Paasch A."/>
            <person name="Narechania A."/>
            <person name="Kim E."/>
        </authorList>
    </citation>
    <scope>NUCLEOTIDE SEQUENCE [LARGE SCALE GENOMIC DNA]</scope>
    <source>
        <strain evidence="2 3">PLY_AMNH</strain>
    </source>
</reference>
<comment type="caution">
    <text evidence="2">The sequence shown here is derived from an EMBL/GenBank/DDBJ whole genome shotgun (WGS) entry which is preliminary data.</text>
</comment>
<dbReference type="EMBL" id="LGRX02019730">
    <property type="protein sequence ID" value="KAK3258210.1"/>
    <property type="molecule type" value="Genomic_DNA"/>
</dbReference>
<evidence type="ECO:0000313" key="3">
    <source>
        <dbReference type="Proteomes" id="UP001190700"/>
    </source>
</evidence>
<feature type="compositionally biased region" description="Basic and acidic residues" evidence="1">
    <location>
        <begin position="29"/>
        <end position="46"/>
    </location>
</feature>
<feature type="region of interest" description="Disordered" evidence="1">
    <location>
        <begin position="1"/>
        <end position="61"/>
    </location>
</feature>
<sequence>FPNGSAVHSFTNNRPHNSFPNGSAVHSFTDNRPHNRNTRDQGRRSAVDPPLPPVPPQPEGDLQQTLVQKRQLGAAMAEQLNKPNSEIDSTMKGCEGLEPHMQSSCAGCPRVPV</sequence>
<organism evidence="2 3">
    <name type="scientific">Cymbomonas tetramitiformis</name>
    <dbReference type="NCBI Taxonomy" id="36881"/>
    <lineage>
        <taxon>Eukaryota</taxon>
        <taxon>Viridiplantae</taxon>
        <taxon>Chlorophyta</taxon>
        <taxon>Pyramimonadophyceae</taxon>
        <taxon>Pyramimonadales</taxon>
        <taxon>Pyramimonadaceae</taxon>
        <taxon>Cymbomonas</taxon>
    </lineage>
</organism>
<accession>A0AAE0FEU7</accession>
<gene>
    <name evidence="2" type="ORF">CYMTET_32735</name>
</gene>
<keyword evidence="3" id="KW-1185">Reference proteome</keyword>
<proteinExistence type="predicted"/>
<evidence type="ECO:0000313" key="2">
    <source>
        <dbReference type="EMBL" id="KAK3258210.1"/>
    </source>
</evidence>
<protein>
    <submittedName>
        <fullName evidence="2">Uncharacterized protein</fullName>
    </submittedName>
</protein>
<evidence type="ECO:0000256" key="1">
    <source>
        <dbReference type="SAM" id="MobiDB-lite"/>
    </source>
</evidence>
<feature type="non-terminal residue" evidence="2">
    <location>
        <position position="1"/>
    </location>
</feature>